<dbReference type="Pfam" id="PF13177">
    <property type="entry name" value="DNA_pol3_delta2"/>
    <property type="match status" value="1"/>
</dbReference>
<dbReference type="InterPro" id="IPR008921">
    <property type="entry name" value="DNA_pol3_clamp-load_cplx_C"/>
</dbReference>
<comment type="similarity">
    <text evidence="1">Belongs to the DnaX/STICHEL family.</text>
</comment>
<dbReference type="EC" id="2.7.7.7" evidence="2"/>
<dbReference type="Proteomes" id="UP001276854">
    <property type="component" value="Unassembled WGS sequence"/>
</dbReference>
<feature type="compositionally biased region" description="Low complexity" evidence="12">
    <location>
        <begin position="394"/>
        <end position="405"/>
    </location>
</feature>
<evidence type="ECO:0000256" key="9">
    <source>
        <dbReference type="ARBA" id="ARBA00022840"/>
    </source>
</evidence>
<keyword evidence="10" id="KW-0239">DNA-directed DNA polymerase</keyword>
<sequence length="531" mass="59850">MSYTALYRKWRPSSFVDVKGQDHIVQTLKNQIISQRIGHAYLFCGTRGTGKTSIAKIFAKAVNCEQPKDGSPCGECHTCRNIAAGASLNVVEIDAASNNGVENIREIREQVQYPPTEGKYRVYIIDEVHMLSTGAFNALLKTLEEPPSYVIFILATTEVHKIPITVLSRCQRYDFKRITVETITEHLKELTEAEQIRVEEKALTYIAKSADGALRDALSLLDQCIAFHYGELLTYDNVLDVLGAVDITVFGRLFEAVAKNETKECISCLEDMVIQGRELGQFVVDFIWYLRNLLIIKSVDEADNLLDMSSENQIQLRADSALADNETLLRYIRVFSDLSNQLRYASQKRVLIEVALIKLTRPQMEQNYDSILQRLKSIEQQLESGTFLQKGEEGASSSAEAGSDSSELETLTPAQRVALPQGQLEDLNLIRGDWGNIIRELGGPIRASFRETIVEPSGESRLCVVFSDQSNYLIGSRESTIEEIERYVQDHYKKSIAFQTRLQGGNERMDTIYVSDEELKANIQMDITIEE</sequence>
<dbReference type="InterPro" id="IPR050238">
    <property type="entry name" value="DNA_Rep/Repair_Clamp_Loader"/>
</dbReference>
<dbReference type="GO" id="GO:0003887">
    <property type="term" value="F:DNA-directed DNA polymerase activity"/>
    <property type="evidence" value="ECO:0007669"/>
    <property type="project" value="UniProtKB-EC"/>
</dbReference>
<evidence type="ECO:0000256" key="5">
    <source>
        <dbReference type="ARBA" id="ARBA00022705"/>
    </source>
</evidence>
<comment type="caution">
    <text evidence="14">The sequence shown here is derived from an EMBL/GenBank/DDBJ whole genome shotgun (WGS) entry which is preliminary data.</text>
</comment>
<dbReference type="EMBL" id="JAWONS010000102">
    <property type="protein sequence ID" value="MDW2796978.1"/>
    <property type="molecule type" value="Genomic_DNA"/>
</dbReference>
<dbReference type="InterPro" id="IPR027417">
    <property type="entry name" value="P-loop_NTPase"/>
</dbReference>
<keyword evidence="6" id="KW-0479">Metal-binding</keyword>
<dbReference type="InterPro" id="IPR001270">
    <property type="entry name" value="ClpA/B"/>
</dbReference>
<dbReference type="SUPFAM" id="SSF48019">
    <property type="entry name" value="post-AAA+ oligomerization domain-like"/>
    <property type="match status" value="1"/>
</dbReference>
<evidence type="ECO:0000256" key="2">
    <source>
        <dbReference type="ARBA" id="ARBA00012417"/>
    </source>
</evidence>
<keyword evidence="8" id="KW-0862">Zinc</keyword>
<evidence type="ECO:0000256" key="7">
    <source>
        <dbReference type="ARBA" id="ARBA00022741"/>
    </source>
</evidence>
<evidence type="ECO:0000256" key="11">
    <source>
        <dbReference type="ARBA" id="ARBA00049244"/>
    </source>
</evidence>
<dbReference type="NCBIfam" id="NF004046">
    <property type="entry name" value="PRK05563.1"/>
    <property type="match status" value="1"/>
</dbReference>
<dbReference type="InterPro" id="IPR012763">
    <property type="entry name" value="DNA_pol_III_sug/sutau_N"/>
</dbReference>
<dbReference type="SMART" id="SM00382">
    <property type="entry name" value="AAA"/>
    <property type="match status" value="1"/>
</dbReference>
<keyword evidence="3 14" id="KW-0808">Transferase</keyword>
<keyword evidence="15" id="KW-1185">Reference proteome</keyword>
<dbReference type="InterPro" id="IPR022754">
    <property type="entry name" value="DNA_pol_III_gamma-3"/>
</dbReference>
<dbReference type="CDD" id="cd18137">
    <property type="entry name" value="HLD_clamp_pol_III_gamma_tau"/>
    <property type="match status" value="1"/>
</dbReference>
<protein>
    <recommendedName>
        <fullName evidence="2">DNA-directed DNA polymerase</fullName>
        <ecNumber evidence="2">2.7.7.7</ecNumber>
    </recommendedName>
</protein>
<dbReference type="PANTHER" id="PTHR11669:SF0">
    <property type="entry name" value="PROTEIN STICHEL-LIKE 2"/>
    <property type="match status" value="1"/>
</dbReference>
<reference evidence="14 15" key="1">
    <citation type="submission" date="2023-10" db="EMBL/GenBank/DDBJ databases">
        <title>A novel Glycoside Hydrolase 43-Like Enzyme from Clostrdium boliviensis is an Endo-xylanase, and a Candidate for Xylooligosaccharides Production from Different Xylan Substrates.</title>
        <authorList>
            <person name="Alvarez M.T."/>
            <person name="Rocabado-Villegas L.R."/>
            <person name="Salas-Veizaga D.M."/>
            <person name="Linares-Pasten J.A."/>
            <person name="Gudmundsdottir E.E."/>
            <person name="Hreggvidsson G.O."/>
            <person name="Adlercreutz P."/>
            <person name="Nordberg Karlsson E."/>
        </authorList>
    </citation>
    <scope>NUCLEOTIDE SEQUENCE [LARGE SCALE GENOMIC DNA]</scope>
    <source>
        <strain evidence="14 15">E-1</strain>
    </source>
</reference>
<keyword evidence="7" id="KW-0547">Nucleotide-binding</keyword>
<evidence type="ECO:0000256" key="6">
    <source>
        <dbReference type="ARBA" id="ARBA00022723"/>
    </source>
</evidence>
<evidence type="ECO:0000256" key="8">
    <source>
        <dbReference type="ARBA" id="ARBA00022833"/>
    </source>
</evidence>
<feature type="region of interest" description="Disordered" evidence="12">
    <location>
        <begin position="389"/>
        <end position="409"/>
    </location>
</feature>
<organism evidence="14 15">
    <name type="scientific">Clostridium boliviensis</name>
    <dbReference type="NCBI Taxonomy" id="318465"/>
    <lineage>
        <taxon>Bacteria</taxon>
        <taxon>Bacillati</taxon>
        <taxon>Bacillota</taxon>
        <taxon>Clostridia</taxon>
        <taxon>Eubacteriales</taxon>
        <taxon>Clostridiaceae</taxon>
        <taxon>Clostridium</taxon>
    </lineage>
</organism>
<dbReference type="NCBIfam" id="TIGR02397">
    <property type="entry name" value="dnaX_nterm"/>
    <property type="match status" value="1"/>
</dbReference>
<proteinExistence type="inferred from homology"/>
<evidence type="ECO:0000313" key="14">
    <source>
        <dbReference type="EMBL" id="MDW2796978.1"/>
    </source>
</evidence>
<dbReference type="Pfam" id="PF12169">
    <property type="entry name" value="DNA_pol3_gamma3"/>
    <property type="match status" value="1"/>
</dbReference>
<dbReference type="Gene3D" id="1.20.272.10">
    <property type="match status" value="1"/>
</dbReference>
<dbReference type="InterPro" id="IPR003593">
    <property type="entry name" value="AAA+_ATPase"/>
</dbReference>
<accession>A0ABU4GJ52</accession>
<comment type="catalytic activity">
    <reaction evidence="11">
        <text>DNA(n) + a 2'-deoxyribonucleoside 5'-triphosphate = DNA(n+1) + diphosphate</text>
        <dbReference type="Rhea" id="RHEA:22508"/>
        <dbReference type="Rhea" id="RHEA-COMP:17339"/>
        <dbReference type="Rhea" id="RHEA-COMP:17340"/>
        <dbReference type="ChEBI" id="CHEBI:33019"/>
        <dbReference type="ChEBI" id="CHEBI:61560"/>
        <dbReference type="ChEBI" id="CHEBI:173112"/>
        <dbReference type="EC" id="2.7.7.7"/>
    </reaction>
</comment>
<keyword evidence="4 14" id="KW-0548">Nucleotidyltransferase</keyword>
<evidence type="ECO:0000256" key="10">
    <source>
        <dbReference type="ARBA" id="ARBA00022932"/>
    </source>
</evidence>
<dbReference type="PRINTS" id="PR00300">
    <property type="entry name" value="CLPPROTEASEA"/>
</dbReference>
<evidence type="ECO:0000259" key="13">
    <source>
        <dbReference type="SMART" id="SM00382"/>
    </source>
</evidence>
<dbReference type="PANTHER" id="PTHR11669">
    <property type="entry name" value="REPLICATION FACTOR C / DNA POLYMERASE III GAMMA-TAU SUBUNIT"/>
    <property type="match status" value="1"/>
</dbReference>
<keyword evidence="5" id="KW-0235">DNA replication</keyword>
<dbReference type="InterPro" id="IPR045085">
    <property type="entry name" value="HLD_clamp_pol_III_gamma_tau"/>
</dbReference>
<evidence type="ECO:0000256" key="4">
    <source>
        <dbReference type="ARBA" id="ARBA00022695"/>
    </source>
</evidence>
<dbReference type="Gene3D" id="1.10.8.60">
    <property type="match status" value="1"/>
</dbReference>
<feature type="domain" description="AAA+ ATPase" evidence="13">
    <location>
        <begin position="37"/>
        <end position="179"/>
    </location>
</feature>
<dbReference type="CDD" id="cd00009">
    <property type="entry name" value="AAA"/>
    <property type="match status" value="1"/>
</dbReference>
<dbReference type="RefSeq" id="WP_318063241.1">
    <property type="nucleotide sequence ID" value="NZ_JAWONS010000102.1"/>
</dbReference>
<evidence type="ECO:0000256" key="12">
    <source>
        <dbReference type="SAM" id="MobiDB-lite"/>
    </source>
</evidence>
<dbReference type="Pfam" id="PF22608">
    <property type="entry name" value="DNAX_ATPase_lid"/>
    <property type="match status" value="1"/>
</dbReference>
<evidence type="ECO:0000313" key="15">
    <source>
        <dbReference type="Proteomes" id="UP001276854"/>
    </source>
</evidence>
<gene>
    <name evidence="14" type="primary">dnaX</name>
    <name evidence="14" type="ORF">RZO55_05215</name>
</gene>
<name>A0ABU4GJ52_9CLOT</name>
<dbReference type="Gene3D" id="3.40.50.300">
    <property type="entry name" value="P-loop containing nucleotide triphosphate hydrolases"/>
    <property type="match status" value="1"/>
</dbReference>
<dbReference type="SUPFAM" id="SSF52540">
    <property type="entry name" value="P-loop containing nucleoside triphosphate hydrolases"/>
    <property type="match status" value="1"/>
</dbReference>
<evidence type="ECO:0000256" key="1">
    <source>
        <dbReference type="ARBA" id="ARBA00006360"/>
    </source>
</evidence>
<keyword evidence="9" id="KW-0067">ATP-binding</keyword>
<evidence type="ECO:0000256" key="3">
    <source>
        <dbReference type="ARBA" id="ARBA00022679"/>
    </source>
</evidence>